<dbReference type="Proteomes" id="UP000664940">
    <property type="component" value="Unassembled WGS sequence"/>
</dbReference>
<gene>
    <name evidence="2" type="ORF">HJG60_011828</name>
</gene>
<accession>A0A833ZNR6</accession>
<comment type="caution">
    <text evidence="2">The sequence shown here is derived from an EMBL/GenBank/DDBJ whole genome shotgun (WGS) entry which is preliminary data.</text>
</comment>
<dbReference type="EMBL" id="JABVXQ010000008">
    <property type="protein sequence ID" value="KAF6094730.1"/>
    <property type="molecule type" value="Genomic_DNA"/>
</dbReference>
<organism evidence="2 3">
    <name type="scientific">Phyllostomus discolor</name>
    <name type="common">pale spear-nosed bat</name>
    <dbReference type="NCBI Taxonomy" id="89673"/>
    <lineage>
        <taxon>Eukaryota</taxon>
        <taxon>Metazoa</taxon>
        <taxon>Chordata</taxon>
        <taxon>Craniata</taxon>
        <taxon>Vertebrata</taxon>
        <taxon>Euteleostomi</taxon>
        <taxon>Mammalia</taxon>
        <taxon>Eutheria</taxon>
        <taxon>Laurasiatheria</taxon>
        <taxon>Chiroptera</taxon>
        <taxon>Yangochiroptera</taxon>
        <taxon>Phyllostomidae</taxon>
        <taxon>Phyllostominae</taxon>
        <taxon>Phyllostomus</taxon>
    </lineage>
</organism>
<feature type="region of interest" description="Disordered" evidence="1">
    <location>
        <begin position="28"/>
        <end position="47"/>
    </location>
</feature>
<sequence>MARFYHPPSLFSLSTPLSKSMLKFLCPPPPLPPPHPSPPPNFPRVLQTNSEPRRLGAARRLRPFLRNLPGGKPGHWTLPTIGREHGTQADLASEAAHLCAASSGRTMERGCCLAPSHPCPGGPGVESLGPGRGLRG</sequence>
<protein>
    <submittedName>
        <fullName evidence="2">Uncharacterized protein</fullName>
    </submittedName>
</protein>
<evidence type="ECO:0000313" key="3">
    <source>
        <dbReference type="Proteomes" id="UP000664940"/>
    </source>
</evidence>
<reference evidence="2 3" key="1">
    <citation type="journal article" date="2020" name="Nature">
        <title>Six reference-quality genomes reveal evolution of bat adaptations.</title>
        <authorList>
            <person name="Jebb D."/>
            <person name="Huang Z."/>
            <person name="Pippel M."/>
            <person name="Hughes G.M."/>
            <person name="Lavrichenko K."/>
            <person name="Devanna P."/>
            <person name="Winkler S."/>
            <person name="Jermiin L.S."/>
            <person name="Skirmuntt E.C."/>
            <person name="Katzourakis A."/>
            <person name="Burkitt-Gray L."/>
            <person name="Ray D.A."/>
            <person name="Sullivan K.A.M."/>
            <person name="Roscito J.G."/>
            <person name="Kirilenko B.M."/>
            <person name="Davalos L.M."/>
            <person name="Corthals A.P."/>
            <person name="Power M.L."/>
            <person name="Jones G."/>
            <person name="Ransome R.D."/>
            <person name="Dechmann D.K.N."/>
            <person name="Locatelli A.G."/>
            <person name="Puechmaille S.J."/>
            <person name="Fedrigo O."/>
            <person name="Jarvis E.D."/>
            <person name="Hiller M."/>
            <person name="Vernes S.C."/>
            <person name="Myers E.W."/>
            <person name="Teeling E.C."/>
        </authorList>
    </citation>
    <scope>NUCLEOTIDE SEQUENCE [LARGE SCALE GENOMIC DNA]</scope>
    <source>
        <strain evidence="2">Bat1K_MPI-CBG_1</strain>
    </source>
</reference>
<evidence type="ECO:0000313" key="2">
    <source>
        <dbReference type="EMBL" id="KAF6094730.1"/>
    </source>
</evidence>
<name>A0A833ZNR6_9CHIR</name>
<proteinExistence type="predicted"/>
<feature type="compositionally biased region" description="Pro residues" evidence="1">
    <location>
        <begin position="28"/>
        <end position="42"/>
    </location>
</feature>
<evidence type="ECO:0000256" key="1">
    <source>
        <dbReference type="SAM" id="MobiDB-lite"/>
    </source>
</evidence>
<dbReference type="AlphaFoldDB" id="A0A833ZNR6"/>